<sequence>MTASRRRAFLQGAWQIMPLSLACAPWGILVGALAIETGLSVLEGQAFSLLVFAGAAQLVALGMLKAGAGLAAILLTTLLLTSQHLLYGLHLRRVLAPQPLPWRLGFGFLLTDEFFALNHAEQPASFDRWRALGMGLSFYLLWNLFTLAGLLLGRVLPNLGALGLDFSIAATFIALVVPLVRDLATVDCVLTALLVSVWLHHLHWQGALVLGGLAGMSVGFLVRRLRERLP</sequence>
<evidence type="ECO:0000256" key="4">
    <source>
        <dbReference type="ARBA" id="ARBA00022475"/>
    </source>
</evidence>
<accession>A0A3D9EJ99</accession>
<keyword evidence="4" id="KW-1003">Cell membrane</keyword>
<name>A0A3D9EJ99_ECTOL</name>
<evidence type="ECO:0000256" key="7">
    <source>
        <dbReference type="ARBA" id="ARBA00023136"/>
    </source>
</evidence>
<feature type="transmembrane region" description="Helical" evidence="8">
    <location>
        <begin position="207"/>
        <end position="225"/>
    </location>
</feature>
<keyword evidence="3" id="KW-0813">Transport</keyword>
<comment type="subcellular location">
    <subcellularLocation>
        <location evidence="1">Cell membrane</location>
        <topology evidence="1">Multi-pass membrane protein</topology>
    </subcellularLocation>
</comment>
<evidence type="ECO:0000313" key="9">
    <source>
        <dbReference type="EMBL" id="RED03077.1"/>
    </source>
</evidence>
<comment type="caution">
    <text evidence="9">The sequence shown here is derived from an EMBL/GenBank/DDBJ whole genome shotgun (WGS) entry which is preliminary data.</text>
</comment>
<dbReference type="Proteomes" id="UP000256988">
    <property type="component" value="Unassembled WGS sequence"/>
</dbReference>
<dbReference type="PANTHER" id="PTHR34979">
    <property type="entry name" value="INNER MEMBRANE PROTEIN YGAZ"/>
    <property type="match status" value="1"/>
</dbReference>
<evidence type="ECO:0000256" key="5">
    <source>
        <dbReference type="ARBA" id="ARBA00022692"/>
    </source>
</evidence>
<feature type="transmembrane region" description="Helical" evidence="8">
    <location>
        <begin position="132"/>
        <end position="153"/>
    </location>
</feature>
<dbReference type="EMBL" id="QRDL01000004">
    <property type="protein sequence ID" value="RED03077.1"/>
    <property type="molecule type" value="Genomic_DNA"/>
</dbReference>
<keyword evidence="5 8" id="KW-0812">Transmembrane</keyword>
<comment type="similarity">
    <text evidence="2">Belongs to the AzlC family.</text>
</comment>
<keyword evidence="7 8" id="KW-0472">Membrane</keyword>
<gene>
    <name evidence="9" type="ORF">DFO60_3118</name>
</gene>
<dbReference type="Pfam" id="PF03591">
    <property type="entry name" value="AzlC"/>
    <property type="match status" value="1"/>
</dbReference>
<protein>
    <submittedName>
        <fullName evidence="9">4-azaleucine resistance transporter AzlC</fullName>
    </submittedName>
</protein>
<dbReference type="GO" id="GO:0005886">
    <property type="term" value="C:plasma membrane"/>
    <property type="evidence" value="ECO:0007669"/>
    <property type="project" value="UniProtKB-SubCell"/>
</dbReference>
<keyword evidence="6 8" id="KW-1133">Transmembrane helix</keyword>
<evidence type="ECO:0000256" key="2">
    <source>
        <dbReference type="ARBA" id="ARBA00010735"/>
    </source>
</evidence>
<feature type="transmembrane region" description="Helical" evidence="8">
    <location>
        <begin position="44"/>
        <end position="64"/>
    </location>
</feature>
<dbReference type="GO" id="GO:1903785">
    <property type="term" value="P:L-valine transmembrane transport"/>
    <property type="evidence" value="ECO:0007669"/>
    <property type="project" value="TreeGrafter"/>
</dbReference>
<proteinExistence type="inferred from homology"/>
<dbReference type="PROSITE" id="PS51257">
    <property type="entry name" value="PROKAR_LIPOPROTEIN"/>
    <property type="match status" value="1"/>
</dbReference>
<dbReference type="PANTHER" id="PTHR34979:SF1">
    <property type="entry name" value="INNER MEMBRANE PROTEIN YGAZ"/>
    <property type="match status" value="1"/>
</dbReference>
<dbReference type="RefSeq" id="WP_115946363.1">
    <property type="nucleotide sequence ID" value="NZ_QRDL01000004.1"/>
</dbReference>
<evidence type="ECO:0000256" key="1">
    <source>
        <dbReference type="ARBA" id="ARBA00004651"/>
    </source>
</evidence>
<evidence type="ECO:0000256" key="8">
    <source>
        <dbReference type="SAM" id="Phobius"/>
    </source>
</evidence>
<evidence type="ECO:0000313" key="10">
    <source>
        <dbReference type="Proteomes" id="UP000256988"/>
    </source>
</evidence>
<feature type="transmembrane region" description="Helical" evidence="8">
    <location>
        <begin position="71"/>
        <end position="90"/>
    </location>
</feature>
<feature type="transmembrane region" description="Helical" evidence="8">
    <location>
        <begin position="159"/>
        <end position="177"/>
    </location>
</feature>
<evidence type="ECO:0000256" key="3">
    <source>
        <dbReference type="ARBA" id="ARBA00022448"/>
    </source>
</evidence>
<dbReference type="AlphaFoldDB" id="A0A3D9EJ99"/>
<organism evidence="9 10">
    <name type="scientific">Ectopseudomonas oleovorans</name>
    <name type="common">Pseudomonas oleovorans</name>
    <dbReference type="NCBI Taxonomy" id="301"/>
    <lineage>
        <taxon>Bacteria</taxon>
        <taxon>Pseudomonadati</taxon>
        <taxon>Pseudomonadota</taxon>
        <taxon>Gammaproteobacteria</taxon>
        <taxon>Pseudomonadales</taxon>
        <taxon>Pseudomonadaceae</taxon>
        <taxon>Ectopseudomonas</taxon>
    </lineage>
</organism>
<dbReference type="InterPro" id="IPR011606">
    <property type="entry name" value="Brnchd-chn_aa_trnsp_permease"/>
</dbReference>
<reference evidence="9 10" key="1">
    <citation type="submission" date="2018-07" db="EMBL/GenBank/DDBJ databases">
        <title>Genome sequencing of rice bacterial endophytes.</title>
        <authorList>
            <person name="Venturi V."/>
        </authorList>
    </citation>
    <scope>NUCLEOTIDE SEQUENCE [LARGE SCALE GENOMIC DNA]</scope>
    <source>
        <strain evidence="9 10">AG1002</strain>
    </source>
</reference>
<evidence type="ECO:0000256" key="6">
    <source>
        <dbReference type="ARBA" id="ARBA00022989"/>
    </source>
</evidence>